<dbReference type="PANTHER" id="PTHR46264">
    <property type="entry name" value="TYROSINE-TRNA LIGASE"/>
    <property type="match status" value="1"/>
</dbReference>
<protein>
    <recommendedName>
        <fullName evidence="12">Tyrosine--tRNA ligase</fullName>
        <ecNumber evidence="12">6.1.1.1</ecNumber>
    </recommendedName>
    <alternativeName>
        <fullName evidence="12">Tyrosyl-tRNA synthetase</fullName>
    </alternativeName>
</protein>
<dbReference type="InterPro" id="IPR023617">
    <property type="entry name" value="Tyr-tRNA-ligase_arc/euk-type"/>
</dbReference>
<dbReference type="GO" id="GO:0005524">
    <property type="term" value="F:ATP binding"/>
    <property type="evidence" value="ECO:0007669"/>
    <property type="project" value="UniProtKB-KW"/>
</dbReference>
<dbReference type="CDD" id="cd00805">
    <property type="entry name" value="TyrRS_core"/>
    <property type="match status" value="1"/>
</dbReference>
<evidence type="ECO:0000256" key="8">
    <source>
        <dbReference type="ARBA" id="ARBA00022917"/>
    </source>
</evidence>
<keyword evidence="7 12" id="KW-0067">ATP-binding</keyword>
<evidence type="ECO:0000256" key="3">
    <source>
        <dbReference type="ARBA" id="ARBA00005594"/>
    </source>
</evidence>
<dbReference type="NCBIfam" id="TIGR00234">
    <property type="entry name" value="tyrS"/>
    <property type="match status" value="1"/>
</dbReference>
<dbReference type="AlphaFoldDB" id="A0A507ECQ5"/>
<evidence type="ECO:0000256" key="10">
    <source>
        <dbReference type="ARBA" id="ARBA00023242"/>
    </source>
</evidence>
<dbReference type="EC" id="6.1.1.1" evidence="12"/>
<dbReference type="STRING" id="109895.A0A507ECQ5"/>
<evidence type="ECO:0000256" key="7">
    <source>
        <dbReference type="ARBA" id="ARBA00022840"/>
    </source>
</evidence>
<evidence type="ECO:0000256" key="11">
    <source>
        <dbReference type="ARBA" id="ARBA00048248"/>
    </source>
</evidence>
<dbReference type="InterPro" id="IPR002307">
    <property type="entry name" value="Tyr-tRNA-ligase"/>
</dbReference>
<evidence type="ECO:0000256" key="5">
    <source>
        <dbReference type="ARBA" id="ARBA00022598"/>
    </source>
</evidence>
<evidence type="ECO:0000256" key="2">
    <source>
        <dbReference type="ARBA" id="ARBA00004496"/>
    </source>
</evidence>
<dbReference type="GO" id="GO:0005634">
    <property type="term" value="C:nucleus"/>
    <property type="evidence" value="ECO:0007669"/>
    <property type="project" value="UniProtKB-SubCell"/>
</dbReference>
<sequence>MTAMTPEEKFALITRNLQETLGADQVKAILAERDLNVYWGTAPTGKPHIGYFVPMSKIADFLKAGCHVTILFADLHAYLDNMKAPWDQLKLRTQYYIHTIKAMLTSIGVSIDRLKFVVGTDYQLSREYTLDAYKLLAITTEHDAKKAGAEVVKQVESPMMSGLVYPLLQALDEEYLKVDAQFGGVDQRKIFTFAEKHMPVIGYKKRSHFMNPMVSGLRGSKMSSSDPDSKVDLLDDAKTVSRKIKKAFCEQGNIDNNPLLEFLKIVVFPARSLTNDNYKFVVSRNEKFGGDLVFNTYQDIEDAFKNETLHPADLKTGTADAINALLEPIREVFKDDALIQLSKDAYEVKKEDADPAQDEKTAKAAKKAADKAASKAAAIAFKQAQADKAKADAAQSVVVSSNQ</sequence>
<gene>
    <name evidence="13" type="primary">PHI907</name>
    <name evidence="13" type="ORF">PhCBS80983_g00907</name>
</gene>
<dbReference type="Gene3D" id="1.10.240.10">
    <property type="entry name" value="Tyrosyl-Transfer RNA Synthetase"/>
    <property type="match status" value="1"/>
</dbReference>
<name>A0A507ECQ5_9FUNG</name>
<dbReference type="FunFam" id="1.10.240.10:FF:000004">
    <property type="entry name" value="Tyrosine--tRNA ligase"/>
    <property type="match status" value="1"/>
</dbReference>
<dbReference type="PANTHER" id="PTHR46264:SF4">
    <property type="entry name" value="TYROSINE--TRNA LIGASE, CYTOPLASMIC"/>
    <property type="match status" value="1"/>
</dbReference>
<dbReference type="GO" id="GO:0005737">
    <property type="term" value="C:cytoplasm"/>
    <property type="evidence" value="ECO:0007669"/>
    <property type="project" value="UniProtKB-SubCell"/>
</dbReference>
<reference evidence="13 14" key="1">
    <citation type="journal article" date="2019" name="Sci. Rep.">
        <title>Comparative genomics of chytrid fungi reveal insights into the obligate biotrophic and pathogenic lifestyle of Synchytrium endobioticum.</title>
        <authorList>
            <person name="van de Vossenberg B.T.L.H."/>
            <person name="Warris S."/>
            <person name="Nguyen H.D.T."/>
            <person name="van Gent-Pelzer M.P.E."/>
            <person name="Joly D.L."/>
            <person name="van de Geest H.C."/>
            <person name="Bonants P.J.M."/>
            <person name="Smith D.S."/>
            <person name="Levesque C.A."/>
            <person name="van der Lee T.A.J."/>
        </authorList>
    </citation>
    <scope>NUCLEOTIDE SEQUENCE [LARGE SCALE GENOMIC DNA]</scope>
    <source>
        <strain evidence="13 14">CBS 809.83</strain>
    </source>
</reference>
<comment type="catalytic activity">
    <reaction evidence="11 12">
        <text>tRNA(Tyr) + L-tyrosine + ATP = L-tyrosyl-tRNA(Tyr) + AMP + diphosphate + H(+)</text>
        <dbReference type="Rhea" id="RHEA:10220"/>
        <dbReference type="Rhea" id="RHEA-COMP:9706"/>
        <dbReference type="Rhea" id="RHEA-COMP:9707"/>
        <dbReference type="ChEBI" id="CHEBI:15378"/>
        <dbReference type="ChEBI" id="CHEBI:30616"/>
        <dbReference type="ChEBI" id="CHEBI:33019"/>
        <dbReference type="ChEBI" id="CHEBI:58315"/>
        <dbReference type="ChEBI" id="CHEBI:78442"/>
        <dbReference type="ChEBI" id="CHEBI:78536"/>
        <dbReference type="ChEBI" id="CHEBI:456215"/>
        <dbReference type="EC" id="6.1.1.1"/>
    </reaction>
</comment>
<dbReference type="Pfam" id="PF00579">
    <property type="entry name" value="tRNA-synt_1b"/>
    <property type="match status" value="1"/>
</dbReference>
<evidence type="ECO:0000256" key="9">
    <source>
        <dbReference type="ARBA" id="ARBA00023146"/>
    </source>
</evidence>
<keyword evidence="4" id="KW-0963">Cytoplasm</keyword>
<evidence type="ECO:0000313" key="14">
    <source>
        <dbReference type="Proteomes" id="UP000318582"/>
    </source>
</evidence>
<comment type="caution">
    <text evidence="13">The sequence shown here is derived from an EMBL/GenBank/DDBJ whole genome shotgun (WGS) entry which is preliminary data.</text>
</comment>
<keyword evidence="14" id="KW-1185">Reference proteome</keyword>
<dbReference type="InterPro" id="IPR002305">
    <property type="entry name" value="aa-tRNA-synth_Ic"/>
</dbReference>
<evidence type="ECO:0000256" key="4">
    <source>
        <dbReference type="ARBA" id="ARBA00022490"/>
    </source>
</evidence>
<keyword evidence="10" id="KW-0539">Nucleus</keyword>
<dbReference type="InterPro" id="IPR014729">
    <property type="entry name" value="Rossmann-like_a/b/a_fold"/>
</dbReference>
<keyword evidence="5 12" id="KW-0436">Ligase</keyword>
<dbReference type="GO" id="GO:0006437">
    <property type="term" value="P:tyrosyl-tRNA aminoacylation"/>
    <property type="evidence" value="ECO:0007669"/>
    <property type="project" value="InterPro"/>
</dbReference>
<keyword evidence="9 12" id="KW-0030">Aminoacyl-tRNA synthetase</keyword>
<dbReference type="GO" id="GO:0004831">
    <property type="term" value="F:tyrosine-tRNA ligase activity"/>
    <property type="evidence" value="ECO:0007669"/>
    <property type="project" value="UniProtKB-EC"/>
</dbReference>
<dbReference type="EMBL" id="QEAQ01000006">
    <property type="protein sequence ID" value="TPX61622.1"/>
    <property type="molecule type" value="Genomic_DNA"/>
</dbReference>
<dbReference type="FunFam" id="3.40.50.620:FF:000040">
    <property type="entry name" value="Tyrosine--tRNA ligase"/>
    <property type="match status" value="1"/>
</dbReference>
<dbReference type="SUPFAM" id="SSF52374">
    <property type="entry name" value="Nucleotidylyl transferase"/>
    <property type="match status" value="1"/>
</dbReference>
<dbReference type="InterPro" id="IPR050489">
    <property type="entry name" value="Tyr-tRNA_synthase"/>
</dbReference>
<dbReference type="Proteomes" id="UP000318582">
    <property type="component" value="Unassembled WGS sequence"/>
</dbReference>
<evidence type="ECO:0000256" key="12">
    <source>
        <dbReference type="RuleBase" id="RU361234"/>
    </source>
</evidence>
<organism evidence="13 14">
    <name type="scientific">Powellomyces hirtus</name>
    <dbReference type="NCBI Taxonomy" id="109895"/>
    <lineage>
        <taxon>Eukaryota</taxon>
        <taxon>Fungi</taxon>
        <taxon>Fungi incertae sedis</taxon>
        <taxon>Chytridiomycota</taxon>
        <taxon>Chytridiomycota incertae sedis</taxon>
        <taxon>Chytridiomycetes</taxon>
        <taxon>Spizellomycetales</taxon>
        <taxon>Powellomycetaceae</taxon>
        <taxon>Powellomyces</taxon>
    </lineage>
</organism>
<keyword evidence="8 12" id="KW-0648">Protein biosynthesis</keyword>
<dbReference type="PRINTS" id="PR01040">
    <property type="entry name" value="TRNASYNTHTYR"/>
</dbReference>
<dbReference type="NCBIfam" id="NF006330">
    <property type="entry name" value="PRK08560.1"/>
    <property type="match status" value="1"/>
</dbReference>
<comment type="similarity">
    <text evidence="3 12">Belongs to the class-I aminoacyl-tRNA synthetase family.</text>
</comment>
<dbReference type="Gene3D" id="3.40.50.620">
    <property type="entry name" value="HUPs"/>
    <property type="match status" value="1"/>
</dbReference>
<proteinExistence type="inferred from homology"/>
<accession>A0A507ECQ5</accession>
<comment type="subcellular location">
    <subcellularLocation>
        <location evidence="2">Cytoplasm</location>
    </subcellularLocation>
    <subcellularLocation>
        <location evidence="1">Nucleus</location>
    </subcellularLocation>
</comment>
<keyword evidence="6 12" id="KW-0547">Nucleotide-binding</keyword>
<evidence type="ECO:0000313" key="13">
    <source>
        <dbReference type="EMBL" id="TPX61622.1"/>
    </source>
</evidence>
<evidence type="ECO:0000256" key="1">
    <source>
        <dbReference type="ARBA" id="ARBA00004123"/>
    </source>
</evidence>
<evidence type="ECO:0000256" key="6">
    <source>
        <dbReference type="ARBA" id="ARBA00022741"/>
    </source>
</evidence>
<dbReference type="PIRSF" id="PIRSF006588">
    <property type="entry name" value="TyrRS_arch_euk"/>
    <property type="match status" value="1"/>
</dbReference>